<dbReference type="Pfam" id="PF00581">
    <property type="entry name" value="Rhodanese"/>
    <property type="match status" value="1"/>
</dbReference>
<dbReference type="GO" id="GO:0005739">
    <property type="term" value="C:mitochondrion"/>
    <property type="evidence" value="ECO:0007669"/>
    <property type="project" value="TreeGrafter"/>
</dbReference>
<dbReference type="Proteomes" id="UP001313282">
    <property type="component" value="Unassembled WGS sequence"/>
</dbReference>
<evidence type="ECO:0000256" key="2">
    <source>
        <dbReference type="ARBA" id="ARBA00022737"/>
    </source>
</evidence>
<dbReference type="SUPFAM" id="SSF52821">
    <property type="entry name" value="Rhodanese/Cell cycle control phosphatase"/>
    <property type="match status" value="2"/>
</dbReference>
<evidence type="ECO:0000256" key="1">
    <source>
        <dbReference type="ARBA" id="ARBA00022679"/>
    </source>
</evidence>
<accession>A0AAN8RFA1</accession>
<dbReference type="PANTHER" id="PTHR11364">
    <property type="entry name" value="THIOSULFATE SULFERTANSFERASE"/>
    <property type="match status" value="1"/>
</dbReference>
<dbReference type="PANTHER" id="PTHR11364:SF27">
    <property type="entry name" value="SULFURTRANSFERASE"/>
    <property type="match status" value="1"/>
</dbReference>
<feature type="region of interest" description="Disordered" evidence="3">
    <location>
        <begin position="204"/>
        <end position="223"/>
    </location>
</feature>
<dbReference type="EMBL" id="JAVHNR010000002">
    <property type="protein sequence ID" value="KAK6350936.1"/>
    <property type="molecule type" value="Genomic_DNA"/>
</dbReference>
<feature type="domain" description="Rhodanese" evidence="4">
    <location>
        <begin position="193"/>
        <end position="312"/>
    </location>
</feature>
<organism evidence="5 6">
    <name type="scientific">Orbilia javanica</name>
    <dbReference type="NCBI Taxonomy" id="47235"/>
    <lineage>
        <taxon>Eukaryota</taxon>
        <taxon>Fungi</taxon>
        <taxon>Dikarya</taxon>
        <taxon>Ascomycota</taxon>
        <taxon>Pezizomycotina</taxon>
        <taxon>Orbiliomycetes</taxon>
        <taxon>Orbiliales</taxon>
        <taxon>Orbiliaceae</taxon>
        <taxon>Orbilia</taxon>
    </lineage>
</organism>
<dbReference type="GO" id="GO:0004792">
    <property type="term" value="F:thiosulfate-cyanide sulfurtransferase activity"/>
    <property type="evidence" value="ECO:0007669"/>
    <property type="project" value="TreeGrafter"/>
</dbReference>
<evidence type="ECO:0000313" key="6">
    <source>
        <dbReference type="Proteomes" id="UP001313282"/>
    </source>
</evidence>
<evidence type="ECO:0000259" key="4">
    <source>
        <dbReference type="PROSITE" id="PS50206"/>
    </source>
</evidence>
<dbReference type="PROSITE" id="PS50206">
    <property type="entry name" value="RHODANESE_3"/>
    <property type="match status" value="2"/>
</dbReference>
<dbReference type="CDD" id="cd01448">
    <property type="entry name" value="TST_Repeat_1"/>
    <property type="match status" value="1"/>
</dbReference>
<dbReference type="CDD" id="cd01449">
    <property type="entry name" value="TST_Repeat_2"/>
    <property type="match status" value="1"/>
</dbReference>
<sequence>MAPRLLTPQALKSLLLKTPSYLSPLPQIIPINATWFLPNDPQKRTGLSAHKTLRIPHSRFFDIDTVKDHTIDLPHMLPTPSTFVSSMRKLKIRKEDHLVFYDSFEAGILAAPRAAWTAKIMGHENVSVLNNFKIYVKDGFEVVKGEDGILDYEARELNPTEEYPEGITAELDRVVAFDEVKALARENLTTGKLAKDIQILDARPNGRFTGKDPEPRPGLSSGHLPGSISVPFGSLLGPDGQILDSEKLREILEKAGVKDDGKMKISSCGTGVTAAVVDLALQEAGFGEGLGKRRVYDGAWTEWAQKADKDLILKD</sequence>
<proteinExistence type="predicted"/>
<dbReference type="InterPro" id="IPR045078">
    <property type="entry name" value="TST/MPST-like"/>
</dbReference>
<dbReference type="FunFam" id="3.40.250.10:FF:000001">
    <property type="entry name" value="Sulfurtransferase"/>
    <property type="match status" value="1"/>
</dbReference>
<dbReference type="AlphaFoldDB" id="A0AAN8RFA1"/>
<gene>
    <name evidence="5" type="ORF">TWF718_004117</name>
</gene>
<name>A0AAN8RFA1_9PEZI</name>
<feature type="domain" description="Rhodanese" evidence="4">
    <location>
        <begin position="54"/>
        <end position="144"/>
    </location>
</feature>
<dbReference type="InterPro" id="IPR036873">
    <property type="entry name" value="Rhodanese-like_dom_sf"/>
</dbReference>
<evidence type="ECO:0000256" key="3">
    <source>
        <dbReference type="SAM" id="MobiDB-lite"/>
    </source>
</evidence>
<keyword evidence="6" id="KW-1185">Reference proteome</keyword>
<evidence type="ECO:0000313" key="5">
    <source>
        <dbReference type="EMBL" id="KAK6350936.1"/>
    </source>
</evidence>
<dbReference type="InterPro" id="IPR001763">
    <property type="entry name" value="Rhodanese-like_dom"/>
</dbReference>
<protein>
    <recommendedName>
        <fullName evidence="4">Rhodanese domain-containing protein</fullName>
    </recommendedName>
</protein>
<keyword evidence="2" id="KW-0677">Repeat</keyword>
<dbReference type="SMART" id="SM00450">
    <property type="entry name" value="RHOD"/>
    <property type="match status" value="2"/>
</dbReference>
<comment type="caution">
    <text evidence="5">The sequence shown here is derived from an EMBL/GenBank/DDBJ whole genome shotgun (WGS) entry which is preliminary data.</text>
</comment>
<reference evidence="5 6" key="1">
    <citation type="submission" date="2019-10" db="EMBL/GenBank/DDBJ databases">
        <authorList>
            <person name="Palmer J.M."/>
        </authorList>
    </citation>
    <scope>NUCLEOTIDE SEQUENCE [LARGE SCALE GENOMIC DNA]</scope>
    <source>
        <strain evidence="5 6">TWF718</strain>
    </source>
</reference>
<keyword evidence="1" id="KW-0808">Transferase</keyword>
<dbReference type="Gene3D" id="3.40.250.10">
    <property type="entry name" value="Rhodanese-like domain"/>
    <property type="match status" value="2"/>
</dbReference>